<protein>
    <recommendedName>
        <fullName evidence="4">Glycine-rich cell wall structural protein 1</fullName>
    </recommendedName>
</protein>
<feature type="compositionally biased region" description="Basic and acidic residues" evidence="1">
    <location>
        <begin position="88"/>
        <end position="100"/>
    </location>
</feature>
<organism evidence="2 3">
    <name type="scientific">Claviceps purpurea (strain 20.1)</name>
    <name type="common">Ergot fungus</name>
    <name type="synonym">Sphacelia segetum</name>
    <dbReference type="NCBI Taxonomy" id="1111077"/>
    <lineage>
        <taxon>Eukaryota</taxon>
        <taxon>Fungi</taxon>
        <taxon>Dikarya</taxon>
        <taxon>Ascomycota</taxon>
        <taxon>Pezizomycotina</taxon>
        <taxon>Sordariomycetes</taxon>
        <taxon>Hypocreomycetidae</taxon>
        <taxon>Hypocreales</taxon>
        <taxon>Clavicipitaceae</taxon>
        <taxon>Claviceps</taxon>
    </lineage>
</organism>
<comment type="caution">
    <text evidence="2">The sequence shown here is derived from an EMBL/GenBank/DDBJ whole genome shotgun (WGS) entry which is preliminary data.</text>
</comment>
<dbReference type="STRING" id="1111077.M1VX24"/>
<name>M1VX24_CLAP2</name>
<proteinExistence type="predicted"/>
<dbReference type="HOGENOM" id="CLU_056606_1_0_1"/>
<feature type="compositionally biased region" description="Polar residues" evidence="1">
    <location>
        <begin position="1"/>
        <end position="12"/>
    </location>
</feature>
<gene>
    <name evidence="2" type="ORF">CPUR_06137</name>
</gene>
<dbReference type="PhylomeDB" id="M1VX24"/>
<keyword evidence="3" id="KW-1185">Reference proteome</keyword>
<dbReference type="VEuPathDB" id="FungiDB:CPUR_06137"/>
<evidence type="ECO:0000313" key="2">
    <source>
        <dbReference type="EMBL" id="CCE32277.1"/>
    </source>
</evidence>
<feature type="compositionally biased region" description="Basic and acidic residues" evidence="1">
    <location>
        <begin position="228"/>
        <end position="242"/>
    </location>
</feature>
<accession>M1VX24</accession>
<feature type="compositionally biased region" description="Basic and acidic residues" evidence="1">
    <location>
        <begin position="156"/>
        <end position="167"/>
    </location>
</feature>
<evidence type="ECO:0008006" key="4">
    <source>
        <dbReference type="Google" id="ProtNLM"/>
    </source>
</evidence>
<reference evidence="2 3" key="1">
    <citation type="journal article" date="2013" name="PLoS Genet.">
        <title>Plant-symbiotic fungi as chemical engineers: Multi-genome analysis of the Clavicipitaceae reveals dynamics of alkaloid loci.</title>
        <authorList>
            <person name="Schardl C.L."/>
            <person name="Young C.A."/>
            <person name="Hesse U."/>
            <person name="Amyotte S.G."/>
            <person name="Andreeva K."/>
            <person name="Calie P.J."/>
            <person name="Fleetwood D.J."/>
            <person name="Haws D.C."/>
            <person name="Moore N."/>
            <person name="Oeser B."/>
            <person name="Panaccione D.G."/>
            <person name="Schweri K.K."/>
            <person name="Voisey C.R."/>
            <person name="Farman M.L."/>
            <person name="Jaromczyk J.W."/>
            <person name="Roe B.A."/>
            <person name="O'Sullivan D.M."/>
            <person name="Scott B."/>
            <person name="Tudzynski P."/>
            <person name="An Z."/>
            <person name="Arnaoudova E.G."/>
            <person name="Bullock C.T."/>
            <person name="Charlton N.D."/>
            <person name="Chen L."/>
            <person name="Cox M."/>
            <person name="Dinkins R.D."/>
            <person name="Florea S."/>
            <person name="Glenn A.E."/>
            <person name="Gordon A."/>
            <person name="Gueldener U."/>
            <person name="Harris D.R."/>
            <person name="Hollin W."/>
            <person name="Jaromczyk J."/>
            <person name="Johnson R.D."/>
            <person name="Khan A.K."/>
            <person name="Leistner E."/>
            <person name="Leuchtmann A."/>
            <person name="Li C."/>
            <person name="Liu J."/>
            <person name="Liu J."/>
            <person name="Liu M."/>
            <person name="Mace W."/>
            <person name="Machado C."/>
            <person name="Nagabhyru P."/>
            <person name="Pan J."/>
            <person name="Schmid J."/>
            <person name="Sugawara K."/>
            <person name="Steiner U."/>
            <person name="Takach J.E."/>
            <person name="Tanaka E."/>
            <person name="Webb J.S."/>
            <person name="Wilson E.V."/>
            <person name="Wiseman J.L."/>
            <person name="Yoshida R."/>
            <person name="Zeng Z."/>
        </authorList>
    </citation>
    <scope>NUCLEOTIDE SEQUENCE [LARGE SCALE GENOMIC DNA]</scope>
    <source>
        <strain evidence="2 3">20.1</strain>
    </source>
</reference>
<dbReference type="OrthoDB" id="5388207at2759"/>
<dbReference type="Proteomes" id="UP000016801">
    <property type="component" value="Unassembled WGS sequence"/>
</dbReference>
<dbReference type="eggNOG" id="ENOG502SCA5">
    <property type="taxonomic scope" value="Eukaryota"/>
</dbReference>
<evidence type="ECO:0000313" key="3">
    <source>
        <dbReference type="Proteomes" id="UP000016801"/>
    </source>
</evidence>
<feature type="region of interest" description="Disordered" evidence="1">
    <location>
        <begin position="1"/>
        <end position="248"/>
    </location>
</feature>
<evidence type="ECO:0000256" key="1">
    <source>
        <dbReference type="SAM" id="MobiDB-lite"/>
    </source>
</evidence>
<dbReference type="AlphaFoldDB" id="M1VX24"/>
<dbReference type="EMBL" id="CAGA01000039">
    <property type="protein sequence ID" value="CCE32277.1"/>
    <property type="molecule type" value="Genomic_DNA"/>
</dbReference>
<sequence length="248" mass="25961">METITNIAQSASKAIWGTGGEQNEPISGAQGDVSKGEPYDAGNIDANGPEQSNTNPDPALNKDLPYNTIANKPDTHTDTTKPSPADVKPSRKQNDDKRADVVVGEEGEQQPTGPGPKPLATVAKEHGGDAGNLETESESKSKSKGPGSLENASSKATDDKDEQDKGTGELYVRASGLAADGGDFDASRPGAGREADRLMEEKGLERDTSDGSSSHKTHGEPSGVGAKSSHDKPSIKERVKEKLHLHKS</sequence>
<feature type="compositionally biased region" description="Basic and acidic residues" evidence="1">
    <location>
        <begin position="191"/>
        <end position="209"/>
    </location>
</feature>